<dbReference type="AlphaFoldDB" id="A0A5C5W938"/>
<accession>A0A5C5W938</accession>
<dbReference type="Proteomes" id="UP000317243">
    <property type="component" value="Unassembled WGS sequence"/>
</dbReference>
<dbReference type="PANTHER" id="PTHR33546">
    <property type="entry name" value="LARGE, MULTIFUNCTIONAL SECRETED PROTEIN-RELATED"/>
    <property type="match status" value="1"/>
</dbReference>
<dbReference type="EMBL" id="SIHI01000026">
    <property type="protein sequence ID" value="TWT47007.1"/>
    <property type="molecule type" value="Genomic_DNA"/>
</dbReference>
<protein>
    <submittedName>
        <fullName evidence="7">Cytochrome c</fullName>
    </submittedName>
</protein>
<evidence type="ECO:0000256" key="2">
    <source>
        <dbReference type="ARBA" id="ARBA00022723"/>
    </source>
</evidence>
<dbReference type="SUPFAM" id="SSF46626">
    <property type="entry name" value="Cytochrome c"/>
    <property type="match status" value="3"/>
</dbReference>
<dbReference type="PROSITE" id="PS51007">
    <property type="entry name" value="CYTC"/>
    <property type="match status" value="4"/>
</dbReference>
<dbReference type="GO" id="GO:0046872">
    <property type="term" value="F:metal ion binding"/>
    <property type="evidence" value="ECO:0007669"/>
    <property type="project" value="UniProtKB-KW"/>
</dbReference>
<evidence type="ECO:0000256" key="1">
    <source>
        <dbReference type="ARBA" id="ARBA00022617"/>
    </source>
</evidence>
<feature type="domain" description="Cytochrome c" evidence="6">
    <location>
        <begin position="55"/>
        <end position="143"/>
    </location>
</feature>
<feature type="region of interest" description="Disordered" evidence="5">
    <location>
        <begin position="483"/>
        <end position="504"/>
    </location>
</feature>
<sequence>MRRQWNGGMNRVATAAQFFFFGLCIQWSSVESAVAENIEPFVAGFDRFAESRRLPNEAAGKLLLTELSCTACHLSTENDTAPKRGPDLKAVGSRVQVEWLKRFLAAPHDVKPGTTMPDVLHGLQTDERGNVVESIVAFLKTQTEPFAEIKATGANPVPHEFWIKGQSDVGQKLFHTIGCVACHEPDPEYTEGQSASGQDQSLLKLIEGLTSEEIEELGLSHLAQTVNSVPFGKLDDKYSHQSLTYFLMDTLKVRPSGRMPSFDLKATEAADVAAYLLGDQPREIRMKSLPEVESVELEDEKLQAQIEQGREHFAQFGCANCHHVKEVIEPRLGPALTELDFNANESCLNSPKSNEVFFPLSDRQVNALRDGIQSEKESQDALSDTLTEADWAMLQLNCFACHERNELGGMGPSRRGFFETVGNVDIGDEGKLPPPLTHVGAKLKTKWIESVLNGENSVRPYLTIQMPRFQSEACASLPKMLASEDELAQSENSPEKGTDKPEFTAKQLQSAGRKLFNTGCVQCHPLQSESLPSVVGVDLASVTDRVHRDWFDKFILNPIALKKRTRMPSFFPNGVSSNQDILQGDVENQIAALWAYLGNVDQAGLPEKIVVARQQDFELFPEDRPVILRTFMESAGTHAIAVGFPENVHLAFDAENVVLSEIWRGRFLDAHGTWFDRFTPPAVPLGQDRLNLSDAVSNVFVRKGSDRGDERVEIESKQRFLGYRLDEKGVPTFRSELGGFVVEQRFEPTAQNELKQVIQVKPRNVDDGLNDEFGIVLGPELKPSTENPLQYSNSDGLTVIFKGQADGHSSEERNVLTWPIGNQLSIELEYHW</sequence>
<dbReference type="InterPro" id="IPR009056">
    <property type="entry name" value="Cyt_c-like_dom"/>
</dbReference>
<keyword evidence="3 4" id="KW-0408">Iron</keyword>
<name>A0A5C5W938_9PLAN</name>
<comment type="caution">
    <text evidence="7">The sequence shown here is derived from an EMBL/GenBank/DDBJ whole genome shotgun (WGS) entry which is preliminary data.</text>
</comment>
<feature type="domain" description="Cytochrome c" evidence="6">
    <location>
        <begin position="304"/>
        <end position="389"/>
    </location>
</feature>
<evidence type="ECO:0000259" key="6">
    <source>
        <dbReference type="PROSITE" id="PS51007"/>
    </source>
</evidence>
<keyword evidence="2 4" id="KW-0479">Metal-binding</keyword>
<keyword evidence="8" id="KW-1185">Reference proteome</keyword>
<evidence type="ECO:0000313" key="7">
    <source>
        <dbReference type="EMBL" id="TWT47007.1"/>
    </source>
</evidence>
<organism evidence="7 8">
    <name type="scientific">Thalassoglobus neptunius</name>
    <dbReference type="NCBI Taxonomy" id="1938619"/>
    <lineage>
        <taxon>Bacteria</taxon>
        <taxon>Pseudomonadati</taxon>
        <taxon>Planctomycetota</taxon>
        <taxon>Planctomycetia</taxon>
        <taxon>Planctomycetales</taxon>
        <taxon>Planctomycetaceae</taxon>
        <taxon>Thalassoglobus</taxon>
    </lineage>
</organism>
<gene>
    <name evidence="7" type="ORF">KOR42_42750</name>
</gene>
<dbReference type="InterPro" id="IPR036909">
    <property type="entry name" value="Cyt_c-like_dom_sf"/>
</dbReference>
<evidence type="ECO:0000313" key="8">
    <source>
        <dbReference type="Proteomes" id="UP000317243"/>
    </source>
</evidence>
<dbReference type="PANTHER" id="PTHR33546:SF1">
    <property type="entry name" value="LARGE, MULTIFUNCTIONAL SECRETED PROTEIN"/>
    <property type="match status" value="1"/>
</dbReference>
<dbReference type="OrthoDB" id="9804649at2"/>
<evidence type="ECO:0000256" key="5">
    <source>
        <dbReference type="SAM" id="MobiDB-lite"/>
    </source>
</evidence>
<reference evidence="7 8" key="1">
    <citation type="submission" date="2019-02" db="EMBL/GenBank/DDBJ databases">
        <title>Deep-cultivation of Planctomycetes and their phenomic and genomic characterization uncovers novel biology.</title>
        <authorList>
            <person name="Wiegand S."/>
            <person name="Jogler M."/>
            <person name="Boedeker C."/>
            <person name="Pinto D."/>
            <person name="Vollmers J."/>
            <person name="Rivas-Marin E."/>
            <person name="Kohn T."/>
            <person name="Peeters S.H."/>
            <person name="Heuer A."/>
            <person name="Rast P."/>
            <person name="Oberbeckmann S."/>
            <person name="Bunk B."/>
            <person name="Jeske O."/>
            <person name="Meyerdierks A."/>
            <person name="Storesund J.E."/>
            <person name="Kallscheuer N."/>
            <person name="Luecker S."/>
            <person name="Lage O.M."/>
            <person name="Pohl T."/>
            <person name="Merkel B.J."/>
            <person name="Hornburger P."/>
            <person name="Mueller R.-W."/>
            <person name="Bruemmer F."/>
            <person name="Labrenz M."/>
            <person name="Spormann A.M."/>
            <person name="Op Den Camp H."/>
            <person name="Overmann J."/>
            <person name="Amann R."/>
            <person name="Jetten M.S.M."/>
            <person name="Mascher T."/>
            <person name="Medema M.H."/>
            <person name="Devos D.P."/>
            <person name="Kaster A.-K."/>
            <person name="Ovreas L."/>
            <person name="Rohde M."/>
            <person name="Galperin M.Y."/>
            <person name="Jogler C."/>
        </authorList>
    </citation>
    <scope>NUCLEOTIDE SEQUENCE [LARGE SCALE GENOMIC DNA]</scope>
    <source>
        <strain evidence="7 8">KOR42</strain>
    </source>
</reference>
<proteinExistence type="predicted"/>
<feature type="compositionally biased region" description="Basic and acidic residues" evidence="5">
    <location>
        <begin position="493"/>
        <end position="503"/>
    </location>
</feature>
<evidence type="ECO:0000256" key="4">
    <source>
        <dbReference type="PROSITE-ProRule" id="PRU00433"/>
    </source>
</evidence>
<feature type="domain" description="Cytochrome c" evidence="6">
    <location>
        <begin position="507"/>
        <end position="601"/>
    </location>
</feature>
<dbReference type="Gene3D" id="1.10.760.10">
    <property type="entry name" value="Cytochrome c-like domain"/>
    <property type="match status" value="4"/>
</dbReference>
<feature type="domain" description="Cytochrome c" evidence="6">
    <location>
        <begin position="165"/>
        <end position="280"/>
    </location>
</feature>
<dbReference type="GO" id="GO:0020037">
    <property type="term" value="F:heme binding"/>
    <property type="evidence" value="ECO:0007669"/>
    <property type="project" value="InterPro"/>
</dbReference>
<evidence type="ECO:0000256" key="3">
    <source>
        <dbReference type="ARBA" id="ARBA00023004"/>
    </source>
</evidence>
<keyword evidence="1 4" id="KW-0349">Heme</keyword>
<dbReference type="GO" id="GO:0009055">
    <property type="term" value="F:electron transfer activity"/>
    <property type="evidence" value="ECO:0007669"/>
    <property type="project" value="InterPro"/>
</dbReference>